<protein>
    <submittedName>
        <fullName evidence="3">XdhC family protein</fullName>
    </submittedName>
</protein>
<dbReference type="Gene3D" id="3.40.50.720">
    <property type="entry name" value="NAD(P)-binding Rossmann-like Domain"/>
    <property type="match status" value="1"/>
</dbReference>
<evidence type="ECO:0000313" key="4">
    <source>
        <dbReference type="Proteomes" id="UP001474181"/>
    </source>
</evidence>
<comment type="caution">
    <text evidence="3">The sequence shown here is derived from an EMBL/GenBank/DDBJ whole genome shotgun (WGS) entry which is preliminary data.</text>
</comment>
<evidence type="ECO:0000313" key="3">
    <source>
        <dbReference type="EMBL" id="MER7185406.1"/>
    </source>
</evidence>
<dbReference type="EMBL" id="JBEPEK010000435">
    <property type="protein sequence ID" value="MER7185406.1"/>
    <property type="molecule type" value="Genomic_DNA"/>
</dbReference>
<evidence type="ECO:0000256" key="1">
    <source>
        <dbReference type="SAM" id="MobiDB-lite"/>
    </source>
</evidence>
<dbReference type="PANTHER" id="PTHR30388">
    <property type="entry name" value="ALDEHYDE OXIDOREDUCTASE MOLYBDENUM COFACTOR ASSEMBLY PROTEIN"/>
    <property type="match status" value="1"/>
</dbReference>
<dbReference type="PANTHER" id="PTHR30388:SF4">
    <property type="entry name" value="MOLYBDENUM COFACTOR INSERTION CHAPERONE PAOD"/>
    <property type="match status" value="1"/>
</dbReference>
<organism evidence="3 4">
    <name type="scientific">Streptomyces hyaluromycini</name>
    <dbReference type="NCBI Taxonomy" id="1377993"/>
    <lineage>
        <taxon>Bacteria</taxon>
        <taxon>Bacillati</taxon>
        <taxon>Actinomycetota</taxon>
        <taxon>Actinomycetes</taxon>
        <taxon>Kitasatosporales</taxon>
        <taxon>Streptomycetaceae</taxon>
        <taxon>Streptomyces</taxon>
    </lineage>
</organism>
<dbReference type="RefSeq" id="WP_350788278.1">
    <property type="nucleotide sequence ID" value="NZ_JBEPEK010000435.1"/>
</dbReference>
<dbReference type="InterPro" id="IPR052698">
    <property type="entry name" value="MoCofactor_Util/Proc"/>
</dbReference>
<reference evidence="3 4" key="1">
    <citation type="submission" date="2024-06" db="EMBL/GenBank/DDBJ databases">
        <title>The Natural Products Discovery Center: Release of the First 8490 Sequenced Strains for Exploring Actinobacteria Biosynthetic Diversity.</title>
        <authorList>
            <person name="Kalkreuter E."/>
            <person name="Kautsar S.A."/>
            <person name="Yang D."/>
            <person name="Bader C.D."/>
            <person name="Teijaro C.N."/>
            <person name="Fluegel L."/>
            <person name="Davis C.M."/>
            <person name="Simpson J.R."/>
            <person name="Lauterbach L."/>
            <person name="Steele A.D."/>
            <person name="Gui C."/>
            <person name="Meng S."/>
            <person name="Li G."/>
            <person name="Viehrig K."/>
            <person name="Ye F."/>
            <person name="Su P."/>
            <person name="Kiefer A.F."/>
            <person name="Nichols A."/>
            <person name="Cepeda A.J."/>
            <person name="Yan W."/>
            <person name="Fan B."/>
            <person name="Jiang Y."/>
            <person name="Adhikari A."/>
            <person name="Zheng C.-J."/>
            <person name="Schuster L."/>
            <person name="Cowan T.M."/>
            <person name="Smanski M.J."/>
            <person name="Chevrette M.G."/>
            <person name="De Carvalho L.P.S."/>
            <person name="Shen B."/>
        </authorList>
    </citation>
    <scope>NUCLEOTIDE SEQUENCE [LARGE SCALE GENOMIC DNA]</scope>
    <source>
        <strain evidence="3 4">NPDC000234</strain>
    </source>
</reference>
<keyword evidence="4" id="KW-1185">Reference proteome</keyword>
<proteinExistence type="predicted"/>
<dbReference type="Pfam" id="PF13478">
    <property type="entry name" value="XdhC_C"/>
    <property type="match status" value="1"/>
</dbReference>
<gene>
    <name evidence="3" type="ORF">ABT404_39105</name>
</gene>
<name>A0ABV1X8P9_9ACTN</name>
<feature type="non-terminal residue" evidence="3">
    <location>
        <position position="1"/>
    </location>
</feature>
<evidence type="ECO:0000259" key="2">
    <source>
        <dbReference type="Pfam" id="PF13478"/>
    </source>
</evidence>
<sequence length="222" mass="23629">AGPVPPRLAALAAGVHRTGVTGLVRTPEGADCSDAEALVHTRRPAPRMLVFGAVEFADALTQAGRFLGYHVTLCDARPVFATAERFPHAHRVVTDWPHRFLAATATDERTVVCVLTHDPRFDIPLLRDALRRPLGYVGAMGSRRTHARRLELLRAEGVGPDALARLNAPIGLDLGATTPQETAVSIVAEILARTRGRSGAPLGGTTGPIHPRAGEVAHPAQR</sequence>
<feature type="domain" description="XdhC Rossmann" evidence="2">
    <location>
        <begin position="48"/>
        <end position="190"/>
    </location>
</feature>
<accession>A0ABV1X8P9</accession>
<dbReference type="InterPro" id="IPR027051">
    <property type="entry name" value="XdhC_Rossmann_dom"/>
</dbReference>
<feature type="region of interest" description="Disordered" evidence="1">
    <location>
        <begin position="197"/>
        <end position="222"/>
    </location>
</feature>
<dbReference type="Proteomes" id="UP001474181">
    <property type="component" value="Unassembled WGS sequence"/>
</dbReference>